<feature type="transmembrane region" description="Helical" evidence="3">
    <location>
        <begin position="58"/>
        <end position="83"/>
    </location>
</feature>
<keyword evidence="3" id="KW-1133">Transmembrane helix</keyword>
<evidence type="ECO:0000256" key="3">
    <source>
        <dbReference type="SAM" id="Phobius"/>
    </source>
</evidence>
<protein>
    <submittedName>
        <fullName evidence="4">Methyl-accepting chemotaxis protein</fullName>
    </submittedName>
</protein>
<organism evidence="4 5">
    <name type="scientific">Eiseniibacteriota bacterium</name>
    <dbReference type="NCBI Taxonomy" id="2212470"/>
    <lineage>
        <taxon>Bacteria</taxon>
        <taxon>Candidatus Eiseniibacteriota</taxon>
    </lineage>
</organism>
<sequence>MPDSVPIRNRSEASSAAVAGSGLRLRLWLGCLGGTLLTATGVWLMLGSRPLPQGPLDLPPLVAGLALVAGVGLVTGTLFAAWLERAIVGQLRGLQQGIERGDFASLRGLPASAGWGELSSLSLAVQGMLERERRSFAVTQELVATHGEIEALHAAVTRWNETERWAPLQTGGGPLAGLTQAIQLGIRRLDSMRDQNVGAVREIRGALDDARHAARDGSSQAERAFVEATSLLTTIRELQRLEAELTRALELRDEAPAPQRPDGGLAMREVFETLVEGSERSVQHLSEAVSRVRGVSDQVRLVANRSTLIALNTAVAGTTGSPVTASMTGEMKQLALDVQAASDRTAELIATIERETAAAVERMREVRERVAARLESLSLEAPVTRPIGFDDSSRLLDRVREMISDAGTKGERLSAASERVSTAADRLVRDVEREEDALAQLEDRLAPLTLTSAVPGPDPSPASDADANDSDPPATRGTALRLLDAEAPGDSPDPATPSHHDRIGEGL</sequence>
<dbReference type="Proteomes" id="UP000580839">
    <property type="component" value="Unassembled WGS sequence"/>
</dbReference>
<dbReference type="EMBL" id="JABFRW010000148">
    <property type="protein sequence ID" value="NOT34821.1"/>
    <property type="molecule type" value="Genomic_DNA"/>
</dbReference>
<dbReference type="SUPFAM" id="SSF58104">
    <property type="entry name" value="Methyl-accepting chemotaxis protein (MCP) signaling domain"/>
    <property type="match status" value="1"/>
</dbReference>
<name>A0A849SK44_UNCEI</name>
<dbReference type="AlphaFoldDB" id="A0A849SK44"/>
<evidence type="ECO:0000256" key="2">
    <source>
        <dbReference type="SAM" id="MobiDB-lite"/>
    </source>
</evidence>
<dbReference type="Gene3D" id="1.10.287.950">
    <property type="entry name" value="Methyl-accepting chemotaxis protein"/>
    <property type="match status" value="1"/>
</dbReference>
<keyword evidence="1" id="KW-0175">Coiled coil</keyword>
<evidence type="ECO:0000313" key="5">
    <source>
        <dbReference type="Proteomes" id="UP000580839"/>
    </source>
</evidence>
<feature type="transmembrane region" description="Helical" evidence="3">
    <location>
        <begin position="27"/>
        <end position="46"/>
    </location>
</feature>
<feature type="coiled-coil region" evidence="1">
    <location>
        <begin position="349"/>
        <end position="380"/>
    </location>
</feature>
<reference evidence="4 5" key="1">
    <citation type="submission" date="2020-04" db="EMBL/GenBank/DDBJ databases">
        <title>Metagenomic profiling of ammonia- and methane-oxidizing microorganisms in a Dutch drinking water treatment plant.</title>
        <authorList>
            <person name="Poghosyan L."/>
            <person name="Leucker S."/>
        </authorList>
    </citation>
    <scope>NUCLEOTIDE SEQUENCE [LARGE SCALE GENOMIC DNA]</scope>
    <source>
        <strain evidence="4">S-RSF-IL-03</strain>
    </source>
</reference>
<comment type="caution">
    <text evidence="4">The sequence shown here is derived from an EMBL/GenBank/DDBJ whole genome shotgun (WGS) entry which is preliminary data.</text>
</comment>
<evidence type="ECO:0000256" key="1">
    <source>
        <dbReference type="SAM" id="Coils"/>
    </source>
</evidence>
<feature type="compositionally biased region" description="Low complexity" evidence="2">
    <location>
        <begin position="461"/>
        <end position="474"/>
    </location>
</feature>
<proteinExistence type="predicted"/>
<feature type="region of interest" description="Disordered" evidence="2">
    <location>
        <begin position="442"/>
        <end position="507"/>
    </location>
</feature>
<keyword evidence="3" id="KW-0812">Transmembrane</keyword>
<evidence type="ECO:0000313" key="4">
    <source>
        <dbReference type="EMBL" id="NOT34821.1"/>
    </source>
</evidence>
<feature type="compositionally biased region" description="Basic and acidic residues" evidence="2">
    <location>
        <begin position="498"/>
        <end position="507"/>
    </location>
</feature>
<keyword evidence="3" id="KW-0472">Membrane</keyword>
<accession>A0A849SK44</accession>
<gene>
    <name evidence="4" type="ORF">HOP12_11710</name>
</gene>